<dbReference type="InterPro" id="IPR050079">
    <property type="entry name" value="DEAD_box_RNA_helicase"/>
</dbReference>
<evidence type="ECO:0000256" key="7">
    <source>
        <dbReference type="ARBA" id="ARBA00047984"/>
    </source>
</evidence>
<dbReference type="GO" id="GO:0003724">
    <property type="term" value="F:RNA helicase activity"/>
    <property type="evidence" value="ECO:0007669"/>
    <property type="project" value="UniProtKB-EC"/>
</dbReference>
<dbReference type="PROSITE" id="PS51192">
    <property type="entry name" value="HELICASE_ATP_BIND_1"/>
    <property type="match status" value="1"/>
</dbReference>
<dbReference type="Gene3D" id="3.40.50.300">
    <property type="entry name" value="P-loop containing nucleotide triphosphate hydrolases"/>
    <property type="match status" value="1"/>
</dbReference>
<dbReference type="GO" id="GO:0005524">
    <property type="term" value="F:ATP binding"/>
    <property type="evidence" value="ECO:0007669"/>
    <property type="project" value="UniProtKB-KW"/>
</dbReference>
<sequence>INDLLLKLLQPLPFLRSLNLADLTSDERSVWENDTANFVVSTPGKILEVLAVRRHFCEDVTHLVLDEADLLLSFGYEDEMSSLKKYLPVKYQCILTPATITDDMSSLKSLFMTGPVLTLKLKEGDLPDVDQLTQYQITCLDDNERFAILVAMFKLRLIVGKTIIFVNDTNRCY</sequence>
<dbReference type="OrthoDB" id="1191041at2759"/>
<protein>
    <recommendedName>
        <fullName evidence="1">RNA helicase</fullName>
        <ecNumber evidence="1">3.6.4.13</ecNumber>
    </recommendedName>
</protein>
<dbReference type="AlphaFoldDB" id="A0A2G9T5X6"/>
<accession>A0A2G9T5X6</accession>
<evidence type="ECO:0000256" key="1">
    <source>
        <dbReference type="ARBA" id="ARBA00012552"/>
    </source>
</evidence>
<dbReference type="EC" id="3.6.4.13" evidence="1"/>
<dbReference type="SUPFAM" id="SSF52540">
    <property type="entry name" value="P-loop containing nucleoside triphosphate hydrolases"/>
    <property type="match status" value="1"/>
</dbReference>
<feature type="non-terminal residue" evidence="9">
    <location>
        <position position="173"/>
    </location>
</feature>
<evidence type="ECO:0000313" key="10">
    <source>
        <dbReference type="Proteomes" id="UP000230423"/>
    </source>
</evidence>
<evidence type="ECO:0000256" key="3">
    <source>
        <dbReference type="ARBA" id="ARBA00022801"/>
    </source>
</evidence>
<organism evidence="9 10">
    <name type="scientific">Teladorsagia circumcincta</name>
    <name type="common">Brown stomach worm</name>
    <name type="synonym">Ostertagia circumcincta</name>
    <dbReference type="NCBI Taxonomy" id="45464"/>
    <lineage>
        <taxon>Eukaryota</taxon>
        <taxon>Metazoa</taxon>
        <taxon>Ecdysozoa</taxon>
        <taxon>Nematoda</taxon>
        <taxon>Chromadorea</taxon>
        <taxon>Rhabditida</taxon>
        <taxon>Rhabditina</taxon>
        <taxon>Rhabditomorpha</taxon>
        <taxon>Strongyloidea</taxon>
        <taxon>Trichostrongylidae</taxon>
        <taxon>Teladorsagia</taxon>
    </lineage>
</organism>
<keyword evidence="6" id="KW-0694">RNA-binding</keyword>
<dbReference type="Pfam" id="PF00270">
    <property type="entry name" value="DEAD"/>
    <property type="match status" value="1"/>
</dbReference>
<dbReference type="PANTHER" id="PTHR47959:SF21">
    <property type="entry name" value="DEAD-BOX HELICASE 56"/>
    <property type="match status" value="1"/>
</dbReference>
<evidence type="ECO:0000313" key="9">
    <source>
        <dbReference type="EMBL" id="PIO52952.1"/>
    </source>
</evidence>
<keyword evidence="4" id="KW-0347">Helicase</keyword>
<evidence type="ECO:0000259" key="8">
    <source>
        <dbReference type="PROSITE" id="PS51192"/>
    </source>
</evidence>
<gene>
    <name evidence="9" type="ORF">TELCIR_25733</name>
</gene>
<dbReference type="InterPro" id="IPR027417">
    <property type="entry name" value="P-loop_NTPase"/>
</dbReference>
<evidence type="ECO:0000256" key="2">
    <source>
        <dbReference type="ARBA" id="ARBA00022741"/>
    </source>
</evidence>
<keyword evidence="5" id="KW-0067">ATP-binding</keyword>
<dbReference type="GO" id="GO:0005829">
    <property type="term" value="C:cytosol"/>
    <property type="evidence" value="ECO:0007669"/>
    <property type="project" value="TreeGrafter"/>
</dbReference>
<evidence type="ECO:0000256" key="5">
    <source>
        <dbReference type="ARBA" id="ARBA00022840"/>
    </source>
</evidence>
<dbReference type="InterPro" id="IPR014001">
    <property type="entry name" value="Helicase_ATP-bd"/>
</dbReference>
<dbReference type="GO" id="GO:0003723">
    <property type="term" value="F:RNA binding"/>
    <property type="evidence" value="ECO:0007669"/>
    <property type="project" value="UniProtKB-KW"/>
</dbReference>
<feature type="domain" description="Helicase ATP-binding" evidence="8">
    <location>
        <begin position="1"/>
        <end position="118"/>
    </location>
</feature>
<keyword evidence="2" id="KW-0547">Nucleotide-binding</keyword>
<dbReference type="EMBL" id="KZ422736">
    <property type="protein sequence ID" value="PIO52952.1"/>
    <property type="molecule type" value="Genomic_DNA"/>
</dbReference>
<feature type="non-terminal residue" evidence="9">
    <location>
        <position position="1"/>
    </location>
</feature>
<reference evidence="9 10" key="1">
    <citation type="submission" date="2015-09" db="EMBL/GenBank/DDBJ databases">
        <title>Draft genome of the parasitic nematode Teladorsagia circumcincta isolate WARC Sus (inbred).</title>
        <authorList>
            <person name="Mitreva M."/>
        </authorList>
    </citation>
    <scope>NUCLEOTIDE SEQUENCE [LARGE SCALE GENOMIC DNA]</scope>
    <source>
        <strain evidence="9 10">S</strain>
    </source>
</reference>
<proteinExistence type="predicted"/>
<dbReference type="InterPro" id="IPR011545">
    <property type="entry name" value="DEAD/DEAH_box_helicase_dom"/>
</dbReference>
<evidence type="ECO:0000256" key="4">
    <source>
        <dbReference type="ARBA" id="ARBA00022806"/>
    </source>
</evidence>
<comment type="catalytic activity">
    <reaction evidence="7">
        <text>ATP + H2O = ADP + phosphate + H(+)</text>
        <dbReference type="Rhea" id="RHEA:13065"/>
        <dbReference type="ChEBI" id="CHEBI:15377"/>
        <dbReference type="ChEBI" id="CHEBI:15378"/>
        <dbReference type="ChEBI" id="CHEBI:30616"/>
        <dbReference type="ChEBI" id="CHEBI:43474"/>
        <dbReference type="ChEBI" id="CHEBI:456216"/>
        <dbReference type="EC" id="3.6.4.13"/>
    </reaction>
</comment>
<keyword evidence="10" id="KW-1185">Reference proteome</keyword>
<keyword evidence="3" id="KW-0378">Hydrolase</keyword>
<dbReference type="PANTHER" id="PTHR47959">
    <property type="entry name" value="ATP-DEPENDENT RNA HELICASE RHLE-RELATED"/>
    <property type="match status" value="1"/>
</dbReference>
<dbReference type="GO" id="GO:0016787">
    <property type="term" value="F:hydrolase activity"/>
    <property type="evidence" value="ECO:0007669"/>
    <property type="project" value="UniProtKB-KW"/>
</dbReference>
<dbReference type="Proteomes" id="UP000230423">
    <property type="component" value="Unassembled WGS sequence"/>
</dbReference>
<name>A0A2G9T5X6_TELCI</name>
<evidence type="ECO:0000256" key="6">
    <source>
        <dbReference type="ARBA" id="ARBA00022884"/>
    </source>
</evidence>